<name>A0A918PXC0_9CAUL</name>
<evidence type="ECO:0000256" key="2">
    <source>
        <dbReference type="ARBA" id="ARBA00022801"/>
    </source>
</evidence>
<comment type="caution">
    <text evidence="4">Lacks conserved residue(s) required for the propagation of feature annotation.</text>
</comment>
<evidence type="ECO:0000256" key="3">
    <source>
        <dbReference type="ARBA" id="ARBA00023080"/>
    </source>
</evidence>
<dbReference type="InterPro" id="IPR029001">
    <property type="entry name" value="ITPase-like_fam"/>
</dbReference>
<dbReference type="RefSeq" id="WP_189484894.1">
    <property type="nucleotide sequence ID" value="NZ_BMZB01000001.1"/>
</dbReference>
<comment type="function">
    <text evidence="4">Nucleoside triphosphate pyrophosphatase. May have a dual role in cell division arrest and in preventing the incorporation of modified nucleotides into cellular nucleic acids.</text>
</comment>
<gene>
    <name evidence="5" type="ORF">GCM10011273_06230</name>
</gene>
<dbReference type="HAMAP" id="MF_00528">
    <property type="entry name" value="Maf"/>
    <property type="match status" value="1"/>
</dbReference>
<dbReference type="AlphaFoldDB" id="A0A918PXC0"/>
<dbReference type="GO" id="GO:0009117">
    <property type="term" value="P:nucleotide metabolic process"/>
    <property type="evidence" value="ECO:0007669"/>
    <property type="project" value="UniProtKB-KW"/>
</dbReference>
<keyword evidence="3 4" id="KW-0546">Nucleotide metabolism</keyword>
<protein>
    <recommendedName>
        <fullName evidence="4">Nucleoside triphosphate pyrophosphatase</fullName>
        <ecNumber evidence="4">3.6.1.9</ecNumber>
    </recommendedName>
    <alternativeName>
        <fullName evidence="4">Nucleotide pyrophosphatase</fullName>
        <shortName evidence="4">Nucleotide PPase</shortName>
    </alternativeName>
</protein>
<sequence>MTENLILASGSKIRATLLTNAGLSFDVMPAHIDEEAIKDEYLARAHSPKSVALKLAQEKALHISLRHDGLVIGADSVVEIERDLISKSDTFDAAKALLKRFSGQTHYLHSAVALAQGGQIVWSHVGTAELSVRRLNDAFIDGYLAQAGEEVLKSVGCYQLEGLGLQLFDDIRGDYFTILGLPMLPLLNQLRHLEVIAS</sequence>
<comment type="subcellular location">
    <subcellularLocation>
        <location evidence="4">Cytoplasm</location>
    </subcellularLocation>
</comment>
<comment type="catalytic activity">
    <reaction evidence="4">
        <text>a 2'-deoxyribonucleoside 5'-triphosphate + H2O = a 2'-deoxyribonucleoside 5'-phosphate + diphosphate + H(+)</text>
        <dbReference type="Rhea" id="RHEA:44644"/>
        <dbReference type="ChEBI" id="CHEBI:15377"/>
        <dbReference type="ChEBI" id="CHEBI:15378"/>
        <dbReference type="ChEBI" id="CHEBI:33019"/>
        <dbReference type="ChEBI" id="CHEBI:61560"/>
        <dbReference type="ChEBI" id="CHEBI:65317"/>
        <dbReference type="EC" id="3.6.1.9"/>
    </reaction>
</comment>
<keyword evidence="2 4" id="KW-0378">Hydrolase</keyword>
<evidence type="ECO:0000313" key="6">
    <source>
        <dbReference type="Proteomes" id="UP000662572"/>
    </source>
</evidence>
<reference evidence="5" key="1">
    <citation type="journal article" date="2014" name="Int. J. Syst. Evol. Microbiol.">
        <title>Complete genome sequence of Corynebacterium casei LMG S-19264T (=DSM 44701T), isolated from a smear-ripened cheese.</title>
        <authorList>
            <consortium name="US DOE Joint Genome Institute (JGI-PGF)"/>
            <person name="Walter F."/>
            <person name="Albersmeier A."/>
            <person name="Kalinowski J."/>
            <person name="Ruckert C."/>
        </authorList>
    </citation>
    <scope>NUCLEOTIDE SEQUENCE</scope>
    <source>
        <strain evidence="5">KCTC 32296</strain>
    </source>
</reference>
<feature type="active site" description="Proton acceptor" evidence="4">
    <location>
        <position position="75"/>
    </location>
</feature>
<dbReference type="GO" id="GO:0047429">
    <property type="term" value="F:nucleoside triphosphate diphosphatase activity"/>
    <property type="evidence" value="ECO:0007669"/>
    <property type="project" value="UniProtKB-EC"/>
</dbReference>
<dbReference type="PIRSF" id="PIRSF006305">
    <property type="entry name" value="Maf"/>
    <property type="match status" value="1"/>
</dbReference>
<keyword evidence="6" id="KW-1185">Reference proteome</keyword>
<dbReference type="GO" id="GO:0005737">
    <property type="term" value="C:cytoplasm"/>
    <property type="evidence" value="ECO:0007669"/>
    <property type="project" value="UniProtKB-SubCell"/>
</dbReference>
<evidence type="ECO:0000256" key="4">
    <source>
        <dbReference type="HAMAP-Rule" id="MF_00528"/>
    </source>
</evidence>
<proteinExistence type="inferred from homology"/>
<evidence type="ECO:0000313" key="5">
    <source>
        <dbReference type="EMBL" id="GGZ23893.1"/>
    </source>
</evidence>
<dbReference type="SUPFAM" id="SSF52972">
    <property type="entry name" value="ITPase-like"/>
    <property type="match status" value="1"/>
</dbReference>
<reference evidence="5" key="2">
    <citation type="submission" date="2020-09" db="EMBL/GenBank/DDBJ databases">
        <authorList>
            <person name="Sun Q."/>
            <person name="Kim S."/>
        </authorList>
    </citation>
    <scope>NUCLEOTIDE SEQUENCE</scope>
    <source>
        <strain evidence="5">KCTC 32296</strain>
    </source>
</reference>
<dbReference type="EMBL" id="BMZB01000001">
    <property type="protein sequence ID" value="GGZ23893.1"/>
    <property type="molecule type" value="Genomic_DNA"/>
</dbReference>
<dbReference type="EC" id="3.6.1.9" evidence="4"/>
<dbReference type="PANTHER" id="PTHR43213">
    <property type="entry name" value="BIFUNCTIONAL DTTP/UTP PYROPHOSPHATASE/METHYLTRANSFERASE PROTEIN-RELATED"/>
    <property type="match status" value="1"/>
</dbReference>
<dbReference type="CDD" id="cd00555">
    <property type="entry name" value="Maf"/>
    <property type="match status" value="1"/>
</dbReference>
<dbReference type="PANTHER" id="PTHR43213:SF5">
    <property type="entry name" value="BIFUNCTIONAL DTTP_UTP PYROPHOSPHATASE_METHYLTRANSFERASE PROTEIN-RELATED"/>
    <property type="match status" value="1"/>
</dbReference>
<dbReference type="Proteomes" id="UP000662572">
    <property type="component" value="Unassembled WGS sequence"/>
</dbReference>
<evidence type="ECO:0000256" key="1">
    <source>
        <dbReference type="ARBA" id="ARBA00001968"/>
    </source>
</evidence>
<accession>A0A918PXC0</accession>
<dbReference type="Gene3D" id="3.90.950.10">
    <property type="match status" value="1"/>
</dbReference>
<comment type="catalytic activity">
    <reaction evidence="4">
        <text>a ribonucleoside 5'-triphosphate + H2O = a ribonucleoside 5'-phosphate + diphosphate + H(+)</text>
        <dbReference type="Rhea" id="RHEA:23996"/>
        <dbReference type="ChEBI" id="CHEBI:15377"/>
        <dbReference type="ChEBI" id="CHEBI:15378"/>
        <dbReference type="ChEBI" id="CHEBI:33019"/>
        <dbReference type="ChEBI" id="CHEBI:58043"/>
        <dbReference type="ChEBI" id="CHEBI:61557"/>
        <dbReference type="EC" id="3.6.1.9"/>
    </reaction>
</comment>
<keyword evidence="4" id="KW-0963">Cytoplasm</keyword>
<comment type="cofactor">
    <cofactor evidence="1 4">
        <name>a divalent metal cation</name>
        <dbReference type="ChEBI" id="CHEBI:60240"/>
    </cofactor>
</comment>
<organism evidence="5 6">
    <name type="scientific">Asticcacaulis endophyticus</name>
    <dbReference type="NCBI Taxonomy" id="1395890"/>
    <lineage>
        <taxon>Bacteria</taxon>
        <taxon>Pseudomonadati</taxon>
        <taxon>Pseudomonadota</taxon>
        <taxon>Alphaproteobacteria</taxon>
        <taxon>Caulobacterales</taxon>
        <taxon>Caulobacteraceae</taxon>
        <taxon>Asticcacaulis</taxon>
    </lineage>
</organism>
<comment type="similarity">
    <text evidence="4">Belongs to the Maf family.</text>
</comment>
<dbReference type="Pfam" id="PF02545">
    <property type="entry name" value="Maf"/>
    <property type="match status" value="1"/>
</dbReference>
<dbReference type="InterPro" id="IPR003697">
    <property type="entry name" value="Maf-like"/>
</dbReference>
<comment type="caution">
    <text evidence="5">The sequence shown here is derived from an EMBL/GenBank/DDBJ whole genome shotgun (WGS) entry which is preliminary data.</text>
</comment>